<dbReference type="Proteomes" id="UP000257109">
    <property type="component" value="Unassembled WGS sequence"/>
</dbReference>
<sequence length="137" mass="16040">MLGIDLEFICHHLSISPSYRPITQQRRKLGDEKRRLANVVLVKKANGKWRMCTDYTDLNKACPKEPYPLPSIDRLVDEASSFALLSFMDAYSRYNQIKMHPQDETKTAFITDAWAYYYKVMPFRLKNAGPTYQHLMD</sequence>
<dbReference type="Gene3D" id="3.30.70.270">
    <property type="match status" value="1"/>
</dbReference>
<evidence type="ECO:0000313" key="2">
    <source>
        <dbReference type="EMBL" id="RDX93637.1"/>
    </source>
</evidence>
<evidence type="ECO:0000259" key="1">
    <source>
        <dbReference type="Pfam" id="PF00078"/>
    </source>
</evidence>
<dbReference type="Gene3D" id="3.10.10.10">
    <property type="entry name" value="HIV Type 1 Reverse Transcriptase, subunit A, domain 1"/>
    <property type="match status" value="1"/>
</dbReference>
<proteinExistence type="predicted"/>
<dbReference type="AlphaFoldDB" id="A0A371GSV5"/>
<feature type="non-terminal residue" evidence="2">
    <location>
        <position position="1"/>
    </location>
</feature>
<dbReference type="InterPro" id="IPR000477">
    <property type="entry name" value="RT_dom"/>
</dbReference>
<dbReference type="PANTHER" id="PTHR24559:SF444">
    <property type="entry name" value="REVERSE TRANSCRIPTASE DOMAIN-CONTAINING PROTEIN"/>
    <property type="match status" value="1"/>
</dbReference>
<evidence type="ECO:0000313" key="3">
    <source>
        <dbReference type="Proteomes" id="UP000257109"/>
    </source>
</evidence>
<protein>
    <recommendedName>
        <fullName evidence="1">Reverse transcriptase domain-containing protein</fullName>
    </recommendedName>
</protein>
<accession>A0A371GSV5</accession>
<dbReference type="SUPFAM" id="SSF56672">
    <property type="entry name" value="DNA/RNA polymerases"/>
    <property type="match status" value="1"/>
</dbReference>
<dbReference type="InterPro" id="IPR053134">
    <property type="entry name" value="RNA-dir_DNA_polymerase"/>
</dbReference>
<dbReference type="CDD" id="cd01647">
    <property type="entry name" value="RT_LTR"/>
    <property type="match status" value="1"/>
</dbReference>
<dbReference type="InterPro" id="IPR043128">
    <property type="entry name" value="Rev_trsase/Diguanyl_cyclase"/>
</dbReference>
<dbReference type="Pfam" id="PF00078">
    <property type="entry name" value="RVT_1"/>
    <property type="match status" value="1"/>
</dbReference>
<reference evidence="2" key="1">
    <citation type="submission" date="2018-05" db="EMBL/GenBank/DDBJ databases">
        <title>Draft genome of Mucuna pruriens seed.</title>
        <authorList>
            <person name="Nnadi N.E."/>
            <person name="Vos R."/>
            <person name="Hasami M.H."/>
            <person name="Devisetty U.K."/>
            <person name="Aguiy J.C."/>
        </authorList>
    </citation>
    <scope>NUCLEOTIDE SEQUENCE [LARGE SCALE GENOMIC DNA]</scope>
    <source>
        <strain evidence="2">JCA_2017</strain>
    </source>
</reference>
<gene>
    <name evidence="2" type="ORF">CR513_24077</name>
</gene>
<dbReference type="STRING" id="157652.A0A371GSV5"/>
<name>A0A371GSV5_MUCPR</name>
<organism evidence="2 3">
    <name type="scientific">Mucuna pruriens</name>
    <name type="common">Velvet bean</name>
    <name type="synonym">Dolichos pruriens</name>
    <dbReference type="NCBI Taxonomy" id="157652"/>
    <lineage>
        <taxon>Eukaryota</taxon>
        <taxon>Viridiplantae</taxon>
        <taxon>Streptophyta</taxon>
        <taxon>Embryophyta</taxon>
        <taxon>Tracheophyta</taxon>
        <taxon>Spermatophyta</taxon>
        <taxon>Magnoliopsida</taxon>
        <taxon>eudicotyledons</taxon>
        <taxon>Gunneridae</taxon>
        <taxon>Pentapetalae</taxon>
        <taxon>rosids</taxon>
        <taxon>fabids</taxon>
        <taxon>Fabales</taxon>
        <taxon>Fabaceae</taxon>
        <taxon>Papilionoideae</taxon>
        <taxon>50 kb inversion clade</taxon>
        <taxon>NPAAA clade</taxon>
        <taxon>indigoferoid/millettioid clade</taxon>
        <taxon>Phaseoleae</taxon>
        <taxon>Mucuna</taxon>
    </lineage>
</organism>
<comment type="caution">
    <text evidence="2">The sequence shown here is derived from an EMBL/GenBank/DDBJ whole genome shotgun (WGS) entry which is preliminary data.</text>
</comment>
<dbReference type="PANTHER" id="PTHR24559">
    <property type="entry name" value="TRANSPOSON TY3-I GAG-POL POLYPROTEIN"/>
    <property type="match status" value="1"/>
</dbReference>
<dbReference type="InterPro" id="IPR043502">
    <property type="entry name" value="DNA/RNA_pol_sf"/>
</dbReference>
<dbReference type="OrthoDB" id="3863715at2759"/>
<feature type="domain" description="Reverse transcriptase" evidence="1">
    <location>
        <begin position="42"/>
        <end position="137"/>
    </location>
</feature>
<dbReference type="EMBL" id="QJKJ01004565">
    <property type="protein sequence ID" value="RDX93637.1"/>
    <property type="molecule type" value="Genomic_DNA"/>
</dbReference>
<keyword evidence="3" id="KW-1185">Reference proteome</keyword>